<dbReference type="SUPFAM" id="SSF53448">
    <property type="entry name" value="Nucleotide-diphospho-sugar transferases"/>
    <property type="match status" value="1"/>
</dbReference>
<dbReference type="Proteomes" id="UP000813018">
    <property type="component" value="Unassembled WGS sequence"/>
</dbReference>
<organism evidence="1 2">
    <name type="scientific">Pontibacter aydingkolensis</name>
    <dbReference type="NCBI Taxonomy" id="1911536"/>
    <lineage>
        <taxon>Bacteria</taxon>
        <taxon>Pseudomonadati</taxon>
        <taxon>Bacteroidota</taxon>
        <taxon>Cytophagia</taxon>
        <taxon>Cytophagales</taxon>
        <taxon>Hymenobacteraceae</taxon>
        <taxon>Pontibacter</taxon>
    </lineage>
</organism>
<dbReference type="RefSeq" id="WP_219878908.1">
    <property type="nucleotide sequence ID" value="NZ_JAHYXK010000025.1"/>
</dbReference>
<name>A0ABS7CYZ0_9BACT</name>
<gene>
    <name evidence="1" type="ORF">K0O23_18325</name>
</gene>
<evidence type="ECO:0000313" key="2">
    <source>
        <dbReference type="Proteomes" id="UP000813018"/>
    </source>
</evidence>
<proteinExistence type="predicted"/>
<reference evidence="1 2" key="1">
    <citation type="journal article" date="2016" name="Int. J. Syst. Evol. Microbiol.">
        <title>Pontibacter aydingkolensis sp. nov., isolated from soil of a salt lake.</title>
        <authorList>
            <person name="Osman G."/>
            <person name="Zhang T."/>
            <person name="Lou K."/>
            <person name="Gao Y."/>
            <person name="Chang W."/>
            <person name="Lin Q."/>
            <person name="Yang H.M."/>
            <person name="Huo X.D."/>
            <person name="Wang N."/>
        </authorList>
    </citation>
    <scope>NUCLEOTIDE SEQUENCE [LARGE SCALE GENOMIC DNA]</scope>
    <source>
        <strain evidence="1 2">KACC 19255</strain>
    </source>
</reference>
<dbReference type="Gene3D" id="3.90.550.10">
    <property type="entry name" value="Spore Coat Polysaccharide Biosynthesis Protein SpsA, Chain A"/>
    <property type="match status" value="1"/>
</dbReference>
<comment type="caution">
    <text evidence="1">The sequence shown here is derived from an EMBL/GenBank/DDBJ whole genome shotgun (WGS) entry which is preliminary data.</text>
</comment>
<dbReference type="EMBL" id="JAHYXK010000025">
    <property type="protein sequence ID" value="MBW7469037.1"/>
    <property type="molecule type" value="Genomic_DNA"/>
</dbReference>
<dbReference type="InterPro" id="IPR029044">
    <property type="entry name" value="Nucleotide-diphossugar_trans"/>
</dbReference>
<sequence>MNNNYNSPLSSALNTPVLFIVFNRLGTTKEVFSAIREAKPTRLYVAADGPRESRPGEDKKVQAVREFILENVDWKCEVKTLFRDQNLGCGNAVSGAISWLFEHEEMGIILEDDCLPSQSFFTFAEEALIKFKDHENIYGITGDYRGPVNPEIAHNISLISFPLIWGWATWRRVWQNYDKSMAGWTGTINDLPKLKNASRDTKRYFQRSFSKTAAGEINTWDYQLSFQILKNNGSFISPNLNMISNIGYGEDSTHLVNFDPANNGLPIHEVKVDLSKFVDNGYDAWLCRNAFNRKSVPVRVINKLKRVVSGKK</sequence>
<keyword evidence="2" id="KW-1185">Reference proteome</keyword>
<accession>A0ABS7CYZ0</accession>
<dbReference type="GO" id="GO:0016740">
    <property type="term" value="F:transferase activity"/>
    <property type="evidence" value="ECO:0007669"/>
    <property type="project" value="UniProtKB-KW"/>
</dbReference>
<protein>
    <submittedName>
        <fullName evidence="1">Nucleotide-diphospho-sugar transferase</fullName>
    </submittedName>
</protein>
<evidence type="ECO:0000313" key="1">
    <source>
        <dbReference type="EMBL" id="MBW7469037.1"/>
    </source>
</evidence>
<keyword evidence="1" id="KW-0808">Transferase</keyword>